<organism evidence="3 4">
    <name type="scientific">Latimeria chalumnae</name>
    <name type="common">Coelacanth</name>
    <dbReference type="NCBI Taxonomy" id="7897"/>
    <lineage>
        <taxon>Eukaryota</taxon>
        <taxon>Metazoa</taxon>
        <taxon>Chordata</taxon>
        <taxon>Craniata</taxon>
        <taxon>Vertebrata</taxon>
        <taxon>Euteleostomi</taxon>
        <taxon>Coelacanthiformes</taxon>
        <taxon>Coelacanthidae</taxon>
        <taxon>Latimeria</taxon>
    </lineage>
</organism>
<accession>H3AIK9</accession>
<keyword evidence="4" id="KW-1185">Reference proteome</keyword>
<keyword evidence="1" id="KW-0238">DNA-binding</keyword>
<name>H3AIK9_LATCH</name>
<proteinExistence type="predicted"/>
<dbReference type="EMBL" id="AFYH01217836">
    <property type="status" value="NOT_ANNOTATED_CDS"/>
    <property type="molecule type" value="Genomic_DNA"/>
</dbReference>
<dbReference type="Proteomes" id="UP000008672">
    <property type="component" value="Unassembled WGS sequence"/>
</dbReference>
<dbReference type="eggNOG" id="KOG3105">
    <property type="taxonomic scope" value="Eukaryota"/>
</dbReference>
<dbReference type="GO" id="GO:0005634">
    <property type="term" value="C:nucleus"/>
    <property type="evidence" value="ECO:0007669"/>
    <property type="project" value="TreeGrafter"/>
</dbReference>
<sequence length="410" mass="47159">IVISQQKKRHDLLLHEQVDVLNSVKELKVQKLVTQKHKIFKSQVSRILKRKAAILKDWEENENRDRKWKRQSNVADIGEALFMWFKHRRAQKVLIDGNLLKAKANKLAKELGLESFEASSGFLFHWKVRHNLVYKNLCGEKADSDKTFADSWTEEVLPGLVAEYPPNCIYKIFEKWLHSFNNTMKERNKKVLLLMDNATCHDVTLHLSHVKIEFLPPNTTSIIQPLDQGIIHSTKRHYKKHFLHRLVSVSDSNDENMVSKFVKSFSVLDAMHLVNVAWKSVTSTCITNCFIKCGYVSTNENSDPSEVEEADEGIPYGLSKGEFDIFVSADDELEICGEMSDTEIVSSLKTSVTKDTDVKEDERELEVPKVGEVDSALCTLRRFMESKDTGTDIFDDFYVLEGKLWRLMTS</sequence>
<dbReference type="InterPro" id="IPR009057">
    <property type="entry name" value="Homeodomain-like_sf"/>
</dbReference>
<reference evidence="3" key="3">
    <citation type="submission" date="2025-09" db="UniProtKB">
        <authorList>
            <consortium name="Ensembl"/>
        </authorList>
    </citation>
    <scope>IDENTIFICATION</scope>
</reference>
<dbReference type="SMART" id="SM00674">
    <property type="entry name" value="CENPB"/>
    <property type="match status" value="1"/>
</dbReference>
<dbReference type="Pfam" id="PF03221">
    <property type="entry name" value="HTH_Tnp_Tc5"/>
    <property type="match status" value="1"/>
</dbReference>
<dbReference type="Pfam" id="PF03184">
    <property type="entry name" value="DDE_1"/>
    <property type="match status" value="1"/>
</dbReference>
<gene>
    <name evidence="3" type="primary">LOC102346956</name>
</gene>
<evidence type="ECO:0000313" key="3">
    <source>
        <dbReference type="Ensembl" id="ENSLACP00000009480.1"/>
    </source>
</evidence>
<dbReference type="Gene3D" id="1.10.10.60">
    <property type="entry name" value="Homeodomain-like"/>
    <property type="match status" value="1"/>
</dbReference>
<dbReference type="AlphaFoldDB" id="H3AIK9"/>
<dbReference type="InterPro" id="IPR050863">
    <property type="entry name" value="CenT-Element_Derived"/>
</dbReference>
<dbReference type="InParanoid" id="H3AIK9"/>
<dbReference type="Bgee" id="ENSLACG00000008362">
    <property type="expression patterns" value="Expressed in muscle tissue"/>
</dbReference>
<feature type="domain" description="HTH CENPB-type" evidence="2">
    <location>
        <begin position="65"/>
        <end position="136"/>
    </location>
</feature>
<dbReference type="GeneTree" id="ENSGT00940000163615"/>
<dbReference type="PROSITE" id="PS51253">
    <property type="entry name" value="HTH_CENPB"/>
    <property type="match status" value="1"/>
</dbReference>
<dbReference type="PANTHER" id="PTHR19303:SF73">
    <property type="entry name" value="PROTEIN PDC2"/>
    <property type="match status" value="1"/>
</dbReference>
<dbReference type="PANTHER" id="PTHR19303">
    <property type="entry name" value="TRANSPOSON"/>
    <property type="match status" value="1"/>
</dbReference>
<dbReference type="GO" id="GO:0003677">
    <property type="term" value="F:DNA binding"/>
    <property type="evidence" value="ECO:0007669"/>
    <property type="project" value="UniProtKB-KW"/>
</dbReference>
<protein>
    <recommendedName>
        <fullName evidence="2">HTH CENPB-type domain-containing protein</fullName>
    </recommendedName>
</protein>
<reference evidence="3" key="2">
    <citation type="submission" date="2025-08" db="UniProtKB">
        <authorList>
            <consortium name="Ensembl"/>
        </authorList>
    </citation>
    <scope>IDENTIFICATION</scope>
</reference>
<dbReference type="SUPFAM" id="SSF46689">
    <property type="entry name" value="Homeodomain-like"/>
    <property type="match status" value="1"/>
</dbReference>
<evidence type="ECO:0000259" key="2">
    <source>
        <dbReference type="PROSITE" id="PS51253"/>
    </source>
</evidence>
<dbReference type="InterPro" id="IPR004875">
    <property type="entry name" value="DDE_SF_endonuclease_dom"/>
</dbReference>
<dbReference type="Ensembl" id="ENSLACT00000009552.1">
    <property type="protein sequence ID" value="ENSLACP00000009480.1"/>
    <property type="gene ID" value="ENSLACG00000008362.1"/>
</dbReference>
<evidence type="ECO:0000313" key="4">
    <source>
        <dbReference type="Proteomes" id="UP000008672"/>
    </source>
</evidence>
<reference evidence="4" key="1">
    <citation type="submission" date="2011-08" db="EMBL/GenBank/DDBJ databases">
        <title>The draft genome of Latimeria chalumnae.</title>
        <authorList>
            <person name="Di Palma F."/>
            <person name="Alfoldi J."/>
            <person name="Johnson J."/>
            <person name="Berlin A."/>
            <person name="Gnerre S."/>
            <person name="Jaffe D."/>
            <person name="MacCallum I."/>
            <person name="Young S."/>
            <person name="Walker B.J."/>
            <person name="Lander E."/>
            <person name="Lindblad-Toh K."/>
        </authorList>
    </citation>
    <scope>NUCLEOTIDE SEQUENCE [LARGE SCALE GENOMIC DNA]</scope>
    <source>
        <strain evidence="4">Wild caught</strain>
    </source>
</reference>
<evidence type="ECO:0000256" key="1">
    <source>
        <dbReference type="ARBA" id="ARBA00023125"/>
    </source>
</evidence>
<dbReference type="InterPro" id="IPR006600">
    <property type="entry name" value="HTH_CenpB_DNA-bd_dom"/>
</dbReference>